<dbReference type="AlphaFoldDB" id="A0A318NE60"/>
<sequence length="256" mass="28617">MEANTLFGWPVESIDKLRALRQQANEGLLPIAEWRSQDKALRERLPALSEDEQKLLDQLSMDIITTRAYRNERGELLLSRLHAIEHPAPDNAKLREELTQLAALAQKHPEDQEVLGRERARIVGWLLGDSNEGDRDPLTMLPWSYIARFRTVDDPVLGLVPQPLTTARKVAIEQATAEQRADAQAVGGQRVEPLAEASAGLTLHSLTRFPKLVLESAASDNEAREPAQTVRALWASPAIQQLLRQETSGGWPPEFH</sequence>
<proteinExistence type="predicted"/>
<reference evidence="1 2" key="1">
    <citation type="submission" date="2018-03" db="EMBL/GenBank/DDBJ databases">
        <title>Bioinformatic expansion and discovery of thiopeptide antibiotics.</title>
        <authorList>
            <person name="Schwalen C.J."/>
            <person name="Hudson G.A."/>
            <person name="Mitchell D.A."/>
        </authorList>
    </citation>
    <scope>NUCLEOTIDE SEQUENCE [LARGE SCALE GENOMIC DNA]</scope>
    <source>
        <strain evidence="1 2">NRRL 8041</strain>
    </source>
</reference>
<evidence type="ECO:0000313" key="1">
    <source>
        <dbReference type="EMBL" id="PYC66592.1"/>
    </source>
</evidence>
<dbReference type="EMBL" id="PYBV01000032">
    <property type="protein sequence ID" value="PYC66592.1"/>
    <property type="molecule type" value="Genomic_DNA"/>
</dbReference>
<keyword evidence="2" id="KW-1185">Reference proteome</keyword>
<dbReference type="Proteomes" id="UP000248333">
    <property type="component" value="Unassembled WGS sequence"/>
</dbReference>
<gene>
    <name evidence="1" type="ORF">C7C45_24150</name>
</gene>
<evidence type="ECO:0000313" key="2">
    <source>
        <dbReference type="Proteomes" id="UP000248333"/>
    </source>
</evidence>
<comment type="caution">
    <text evidence="1">The sequence shown here is derived from an EMBL/GenBank/DDBJ whole genome shotgun (WGS) entry which is preliminary data.</text>
</comment>
<name>A0A318NE60_9ACTN</name>
<organism evidence="1 2">
    <name type="scientific">Micromonospora arborensis</name>
    <dbReference type="NCBI Taxonomy" id="2116518"/>
    <lineage>
        <taxon>Bacteria</taxon>
        <taxon>Bacillati</taxon>
        <taxon>Actinomycetota</taxon>
        <taxon>Actinomycetes</taxon>
        <taxon>Micromonosporales</taxon>
        <taxon>Micromonosporaceae</taxon>
        <taxon>Micromonospora</taxon>
    </lineage>
</organism>
<accession>A0A318NE60</accession>
<protein>
    <submittedName>
        <fullName evidence="1">Uncharacterized protein</fullName>
    </submittedName>
</protein>